<dbReference type="GO" id="GO:0090071">
    <property type="term" value="P:negative regulation of ribosome biogenesis"/>
    <property type="evidence" value="ECO:0007669"/>
    <property type="project" value="UniProtKB-UniRule"/>
</dbReference>
<dbReference type="NCBIfam" id="TIGR00090">
    <property type="entry name" value="rsfS_iojap_ybeB"/>
    <property type="match status" value="1"/>
</dbReference>
<dbReference type="GO" id="GO:0043023">
    <property type="term" value="F:ribosomal large subunit binding"/>
    <property type="evidence" value="ECO:0007669"/>
    <property type="project" value="TreeGrafter"/>
</dbReference>
<protein>
    <recommendedName>
        <fullName evidence="2">Ribosomal silencing factor RsfS</fullName>
    </recommendedName>
</protein>
<evidence type="ECO:0000313" key="3">
    <source>
        <dbReference type="EMBL" id="SEG76612.1"/>
    </source>
</evidence>
<dbReference type="GO" id="GO:0042256">
    <property type="term" value="P:cytosolic ribosome assembly"/>
    <property type="evidence" value="ECO:0007669"/>
    <property type="project" value="UniProtKB-UniRule"/>
</dbReference>
<dbReference type="PANTHER" id="PTHR21043:SF0">
    <property type="entry name" value="MITOCHONDRIAL ASSEMBLY OF RIBOSOMAL LARGE SUBUNIT PROTEIN 1"/>
    <property type="match status" value="1"/>
</dbReference>
<dbReference type="AlphaFoldDB" id="A0A1H6CUH7"/>
<sequence>MDANKGTENPMQTDQLINLVHSALEDMKARDVATLNVTGKSSVTDYMVVASGTSKRHVMSVAQEVIEKVKEQGVLPVGVEGQGVGDWVLVDLGDVVVHVMMPDARSFYDIERLWSFDDESEDAAADND</sequence>
<gene>
    <name evidence="2" type="primary">rsfS</name>
    <name evidence="3" type="ORF">SAMN05444390_104169</name>
</gene>
<proteinExistence type="inferred from homology"/>
<evidence type="ECO:0000313" key="4">
    <source>
        <dbReference type="Proteomes" id="UP000236745"/>
    </source>
</evidence>
<keyword evidence="4" id="KW-1185">Reference proteome</keyword>
<name>A0A1H6CUH7_9GAMM</name>
<organism evidence="3 4">
    <name type="scientific">Marinobacterium lutimaris</name>
    <dbReference type="NCBI Taxonomy" id="568106"/>
    <lineage>
        <taxon>Bacteria</taxon>
        <taxon>Pseudomonadati</taxon>
        <taxon>Pseudomonadota</taxon>
        <taxon>Gammaproteobacteria</taxon>
        <taxon>Oceanospirillales</taxon>
        <taxon>Oceanospirillaceae</taxon>
        <taxon>Marinobacterium</taxon>
    </lineage>
</organism>
<dbReference type="Pfam" id="PF02410">
    <property type="entry name" value="RsfS"/>
    <property type="match status" value="1"/>
</dbReference>
<comment type="subunit">
    <text evidence="2">Interacts with ribosomal protein uL14 (rplN).</text>
</comment>
<dbReference type="EMBL" id="FNVQ01000004">
    <property type="protein sequence ID" value="SEG76612.1"/>
    <property type="molecule type" value="Genomic_DNA"/>
</dbReference>
<comment type="similarity">
    <text evidence="1 2">Belongs to the Iojap/RsfS family.</text>
</comment>
<dbReference type="Proteomes" id="UP000236745">
    <property type="component" value="Unassembled WGS sequence"/>
</dbReference>
<dbReference type="PANTHER" id="PTHR21043">
    <property type="entry name" value="IOJAP SUPERFAMILY ORTHOLOG"/>
    <property type="match status" value="1"/>
</dbReference>
<dbReference type="GO" id="GO:0017148">
    <property type="term" value="P:negative regulation of translation"/>
    <property type="evidence" value="ECO:0007669"/>
    <property type="project" value="UniProtKB-UniRule"/>
</dbReference>
<dbReference type="InterPro" id="IPR004394">
    <property type="entry name" value="Iojap/RsfS/C7orf30"/>
</dbReference>
<comment type="subcellular location">
    <subcellularLocation>
        <location evidence="2">Cytoplasm</location>
    </subcellularLocation>
</comment>
<dbReference type="SUPFAM" id="SSF81301">
    <property type="entry name" value="Nucleotidyltransferase"/>
    <property type="match status" value="1"/>
</dbReference>
<evidence type="ECO:0000256" key="2">
    <source>
        <dbReference type="HAMAP-Rule" id="MF_01477"/>
    </source>
</evidence>
<keyword evidence="2" id="KW-0810">Translation regulation</keyword>
<dbReference type="Gene3D" id="3.30.460.10">
    <property type="entry name" value="Beta Polymerase, domain 2"/>
    <property type="match status" value="1"/>
</dbReference>
<reference evidence="3 4" key="1">
    <citation type="submission" date="2016-10" db="EMBL/GenBank/DDBJ databases">
        <authorList>
            <person name="de Groot N.N."/>
        </authorList>
    </citation>
    <scope>NUCLEOTIDE SEQUENCE [LARGE SCALE GENOMIC DNA]</scope>
    <source>
        <strain evidence="3 4">DSM 22012</strain>
    </source>
</reference>
<evidence type="ECO:0000256" key="1">
    <source>
        <dbReference type="ARBA" id="ARBA00010574"/>
    </source>
</evidence>
<keyword evidence="2" id="KW-0963">Cytoplasm</keyword>
<dbReference type="HAMAP" id="MF_01477">
    <property type="entry name" value="Iojap_RsfS"/>
    <property type="match status" value="1"/>
</dbReference>
<accession>A0A1H6CUH7</accession>
<comment type="function">
    <text evidence="2">Functions as a ribosomal silencing factor. Interacts with ribosomal protein uL14 (rplN), blocking formation of intersubunit bridge B8. Prevents association of the 30S and 50S ribosomal subunits and the formation of functional ribosomes, thus repressing translation.</text>
</comment>
<dbReference type="InterPro" id="IPR043519">
    <property type="entry name" value="NT_sf"/>
</dbReference>
<dbReference type="GO" id="GO:0005737">
    <property type="term" value="C:cytoplasm"/>
    <property type="evidence" value="ECO:0007669"/>
    <property type="project" value="UniProtKB-SubCell"/>
</dbReference>
<keyword evidence="2" id="KW-0678">Repressor</keyword>